<accession>A0A212LE56</accession>
<protein>
    <submittedName>
        <fullName evidence="2">Uncharacterized protein</fullName>
    </submittedName>
</protein>
<evidence type="ECO:0000256" key="1">
    <source>
        <dbReference type="SAM" id="MobiDB-lite"/>
    </source>
</evidence>
<feature type="compositionally biased region" description="Basic residues" evidence="1">
    <location>
        <begin position="85"/>
        <end position="94"/>
    </location>
</feature>
<gene>
    <name evidence="2" type="ORF">KL86PLE_30205</name>
</gene>
<dbReference type="EMBL" id="FMJD01000007">
    <property type="protein sequence ID" value="SCM75758.1"/>
    <property type="molecule type" value="Genomic_DNA"/>
</dbReference>
<dbReference type="AlphaFoldDB" id="A0A212LE56"/>
<sequence length="94" mass="10437">MLRGAADGRQERLIRLSTYPLGYPSLQLSPQGEEGTNWFTLEPVLPEGRRHLARRALSLGGESWREGAMTRPPGGVREEAAPARGTRRSRSCHL</sequence>
<reference evidence="2" key="1">
    <citation type="submission" date="2016-08" db="EMBL/GenBank/DDBJ databases">
        <authorList>
            <person name="Seilhamer J.J."/>
        </authorList>
    </citation>
    <scope>NUCLEOTIDE SEQUENCE</scope>
    <source>
        <strain evidence="2">86</strain>
    </source>
</reference>
<proteinExistence type="predicted"/>
<feature type="region of interest" description="Disordered" evidence="1">
    <location>
        <begin position="63"/>
        <end position="94"/>
    </location>
</feature>
<organism evidence="2">
    <name type="scientific">uncultured Pleomorphomonas sp</name>
    <dbReference type="NCBI Taxonomy" id="442121"/>
    <lineage>
        <taxon>Bacteria</taxon>
        <taxon>Pseudomonadati</taxon>
        <taxon>Pseudomonadota</taxon>
        <taxon>Alphaproteobacteria</taxon>
        <taxon>Hyphomicrobiales</taxon>
        <taxon>Pleomorphomonadaceae</taxon>
        <taxon>Pleomorphomonas</taxon>
        <taxon>environmental samples</taxon>
    </lineage>
</organism>
<name>A0A212LE56_9HYPH</name>
<evidence type="ECO:0000313" key="2">
    <source>
        <dbReference type="EMBL" id="SCM75758.1"/>
    </source>
</evidence>